<keyword evidence="4" id="KW-1185">Reference proteome</keyword>
<dbReference type="PANTHER" id="PTHR34598:SF3">
    <property type="entry name" value="OXIDOREDUCTASE AN1597"/>
    <property type="match status" value="1"/>
</dbReference>
<dbReference type="InterPro" id="IPR044053">
    <property type="entry name" value="AsaB-like"/>
</dbReference>
<dbReference type="PANTHER" id="PTHR34598">
    <property type="entry name" value="BLL6449 PROTEIN"/>
    <property type="match status" value="1"/>
</dbReference>
<dbReference type="OrthoDB" id="412788at2759"/>
<dbReference type="AlphaFoldDB" id="A0A6A6F1V6"/>
<gene>
    <name evidence="3" type="ORF">CERZMDRAFT_72240</name>
</gene>
<organism evidence="3 4">
    <name type="scientific">Cercospora zeae-maydis SCOH1-5</name>
    <dbReference type="NCBI Taxonomy" id="717836"/>
    <lineage>
        <taxon>Eukaryota</taxon>
        <taxon>Fungi</taxon>
        <taxon>Dikarya</taxon>
        <taxon>Ascomycota</taxon>
        <taxon>Pezizomycotina</taxon>
        <taxon>Dothideomycetes</taxon>
        <taxon>Dothideomycetidae</taxon>
        <taxon>Mycosphaerellales</taxon>
        <taxon>Mycosphaerellaceae</taxon>
        <taxon>Cercospora</taxon>
    </lineage>
</organism>
<comment type="similarity">
    <text evidence="2">Belongs to the asaB hydroxylase/desaturase family.</text>
</comment>
<dbReference type="Proteomes" id="UP000799539">
    <property type="component" value="Unassembled WGS sequence"/>
</dbReference>
<evidence type="ECO:0000313" key="3">
    <source>
        <dbReference type="EMBL" id="KAF2206287.1"/>
    </source>
</evidence>
<keyword evidence="1" id="KW-0560">Oxidoreductase</keyword>
<evidence type="ECO:0000313" key="4">
    <source>
        <dbReference type="Proteomes" id="UP000799539"/>
    </source>
</evidence>
<protein>
    <submittedName>
        <fullName evidence="3">Uncharacterized protein</fullName>
    </submittedName>
</protein>
<sequence>MLCDWSTYDPTQDAIARDIVYPDDAVETYVIHHNPKHQFYYISQQTSEEAWIMVQTDSSHCKGVAHTAFPVAQRLEPPCSTNPPFGTCIVDAQERRVAVDMFVEDATRSSDFQGCLLVSIADLTATCQHCARPMAQPDALVSRWISVCTKFSTQPIRIVGRIWVNPLGIGDK</sequence>
<evidence type="ECO:0000256" key="2">
    <source>
        <dbReference type="ARBA" id="ARBA00023604"/>
    </source>
</evidence>
<dbReference type="EMBL" id="ML992727">
    <property type="protein sequence ID" value="KAF2206287.1"/>
    <property type="molecule type" value="Genomic_DNA"/>
</dbReference>
<reference evidence="3" key="1">
    <citation type="journal article" date="2020" name="Stud. Mycol.">
        <title>101 Dothideomycetes genomes: a test case for predicting lifestyles and emergence of pathogens.</title>
        <authorList>
            <person name="Haridas S."/>
            <person name="Albert R."/>
            <person name="Binder M."/>
            <person name="Bloem J."/>
            <person name="Labutti K."/>
            <person name="Salamov A."/>
            <person name="Andreopoulos B."/>
            <person name="Baker S."/>
            <person name="Barry K."/>
            <person name="Bills G."/>
            <person name="Bluhm B."/>
            <person name="Cannon C."/>
            <person name="Castanera R."/>
            <person name="Culley D."/>
            <person name="Daum C."/>
            <person name="Ezra D."/>
            <person name="Gonzalez J."/>
            <person name="Henrissat B."/>
            <person name="Kuo A."/>
            <person name="Liang C."/>
            <person name="Lipzen A."/>
            <person name="Lutzoni F."/>
            <person name="Magnuson J."/>
            <person name="Mondo S."/>
            <person name="Nolan M."/>
            <person name="Ohm R."/>
            <person name="Pangilinan J."/>
            <person name="Park H.-J."/>
            <person name="Ramirez L."/>
            <person name="Alfaro M."/>
            <person name="Sun H."/>
            <person name="Tritt A."/>
            <person name="Yoshinaga Y."/>
            <person name="Zwiers L.-H."/>
            <person name="Turgeon B."/>
            <person name="Goodwin S."/>
            <person name="Spatafora J."/>
            <person name="Crous P."/>
            <person name="Grigoriev I."/>
        </authorList>
    </citation>
    <scope>NUCLEOTIDE SEQUENCE</scope>
    <source>
        <strain evidence="3">SCOH1-5</strain>
    </source>
</reference>
<accession>A0A6A6F1V6</accession>
<dbReference type="GO" id="GO:0016491">
    <property type="term" value="F:oxidoreductase activity"/>
    <property type="evidence" value="ECO:0007669"/>
    <property type="project" value="UniProtKB-KW"/>
</dbReference>
<evidence type="ECO:0000256" key="1">
    <source>
        <dbReference type="ARBA" id="ARBA00023002"/>
    </source>
</evidence>
<feature type="non-terminal residue" evidence="3">
    <location>
        <position position="172"/>
    </location>
</feature>
<proteinExistence type="inferred from homology"/>
<name>A0A6A6F1V6_9PEZI</name>